<feature type="region of interest" description="Disordered" evidence="1">
    <location>
        <begin position="646"/>
        <end position="735"/>
    </location>
</feature>
<evidence type="ECO:0000313" key="3">
    <source>
        <dbReference type="EMBL" id="OQV21507.1"/>
    </source>
</evidence>
<dbReference type="EMBL" id="MTYJ01000022">
    <property type="protein sequence ID" value="OQV21507.1"/>
    <property type="molecule type" value="Genomic_DNA"/>
</dbReference>
<name>A0A1W0X1Y3_HYPEX</name>
<feature type="compositionally biased region" description="Low complexity" evidence="1">
    <location>
        <begin position="713"/>
        <end position="725"/>
    </location>
</feature>
<feature type="compositionally biased region" description="Polar residues" evidence="1">
    <location>
        <begin position="657"/>
        <end position="667"/>
    </location>
</feature>
<sequence>MEPYTAAGLAKSDGFVIQDEDDIIREVEDASGMKPPIGDGPTASSHYRTVGIVVHFWPGDGWDTTIPYSGSTKDDELKTQCFGEESPVPVANSFPEYFAFLRALLVNSSLYLPRPRRSIDQAERNLQHLRHQASAQTGKSAGTERAAAAADGPHATGNTICAVSSHREEIDACCLAVVQLMGKFMFDVCFRTRRNLRGPAHEWSEALSKLLVQSASARHFFTEHVLFKHSKRMVEFLLECPNQDVRNGFARILAHVASHGHGDRPCPPSAIRAANLVGYHFPTEPESLEDLIILACMSLTQRKDFSDHSRQISNFFQLFNLINSGGLDQVRTLIRLGLPELLIRIAIDEVPYSLFKYNAHHELGKLFSLVCTLVLHIDFSDTRSTSETDPEGGFIAPNPFALEQPSHVPASRELCDLFLLNSNFTKKLVEDGLQLEEVRTALKYLCWENQPFTVRVIYAILGVLSQQYPSGDLRVLLDFAFTFIQMNDSLLCFRLVTFFHGVPSDSAEGLLANIHRNQTSHPRRAYLCFKFTLTMLSIDNMGYFLQPQSKDTNEFKTVFIETCEWLERELSSSGGRSGGYYNGPRNYYNSNFNSWNHNIVISNESSNGIHLERSDSVRNLLDRAYEYYPVEPNGDTALPTISATIDGDEEEDDDSAVTFSAADSTNPGDLDDDLEAAPRSRGGATDTWRSSSGDIYGRRGGGAGESLTGLGGPSSSCAASSSGAGRPMFGSGRRNASVQDVMKGNLISSGIFPAAATRGDALDPEQDDVLDDMETLDTADHRDSGKISECLQGLQLSGGGAASRSGAGSDTTDPFAMESYRPGTPQEGTAEEFFGFCPK</sequence>
<dbReference type="InterPro" id="IPR021905">
    <property type="entry name" value="DUF3517"/>
</dbReference>
<feature type="compositionally biased region" description="Gly residues" evidence="1">
    <location>
        <begin position="698"/>
        <end position="712"/>
    </location>
</feature>
<comment type="caution">
    <text evidence="3">The sequence shown here is derived from an EMBL/GenBank/DDBJ whole genome shotgun (WGS) entry which is preliminary data.</text>
</comment>
<dbReference type="Proteomes" id="UP000192578">
    <property type="component" value="Unassembled WGS sequence"/>
</dbReference>
<evidence type="ECO:0000259" key="2">
    <source>
        <dbReference type="Pfam" id="PF12030"/>
    </source>
</evidence>
<dbReference type="GO" id="GO:0016787">
    <property type="term" value="F:hydrolase activity"/>
    <property type="evidence" value="ECO:0007669"/>
    <property type="project" value="UniProtKB-KW"/>
</dbReference>
<evidence type="ECO:0000313" key="4">
    <source>
        <dbReference type="Proteomes" id="UP000192578"/>
    </source>
</evidence>
<proteinExistence type="predicted"/>
<feature type="region of interest" description="Disordered" evidence="1">
    <location>
        <begin position="796"/>
        <end position="839"/>
    </location>
</feature>
<dbReference type="OrthoDB" id="8916073at2759"/>
<feature type="region of interest" description="Disordered" evidence="1">
    <location>
        <begin position="128"/>
        <end position="152"/>
    </location>
</feature>
<gene>
    <name evidence="3" type="ORF">BV898_04409</name>
</gene>
<accession>A0A1W0X1Y3</accession>
<dbReference type="AlphaFoldDB" id="A0A1W0X1Y3"/>
<feature type="compositionally biased region" description="Acidic residues" evidence="1">
    <location>
        <begin position="646"/>
        <end position="655"/>
    </location>
</feature>
<feature type="domain" description="DUF3517" evidence="2">
    <location>
        <begin position="231"/>
        <end position="530"/>
    </location>
</feature>
<protein>
    <submittedName>
        <fullName evidence="3">Ubiquitin carboxyl-terminal hydrolase FAF-X</fullName>
    </submittedName>
</protein>
<organism evidence="3 4">
    <name type="scientific">Hypsibius exemplaris</name>
    <name type="common">Freshwater tardigrade</name>
    <dbReference type="NCBI Taxonomy" id="2072580"/>
    <lineage>
        <taxon>Eukaryota</taxon>
        <taxon>Metazoa</taxon>
        <taxon>Ecdysozoa</taxon>
        <taxon>Tardigrada</taxon>
        <taxon>Eutardigrada</taxon>
        <taxon>Parachela</taxon>
        <taxon>Hypsibioidea</taxon>
        <taxon>Hypsibiidae</taxon>
        <taxon>Hypsibius</taxon>
    </lineage>
</organism>
<keyword evidence="4" id="KW-1185">Reference proteome</keyword>
<keyword evidence="3" id="KW-0378">Hydrolase</keyword>
<evidence type="ECO:0000256" key="1">
    <source>
        <dbReference type="SAM" id="MobiDB-lite"/>
    </source>
</evidence>
<dbReference type="Pfam" id="PF12030">
    <property type="entry name" value="DUF3517"/>
    <property type="match status" value="1"/>
</dbReference>
<reference evidence="4" key="1">
    <citation type="submission" date="2017-01" db="EMBL/GenBank/DDBJ databases">
        <title>Comparative genomics of anhydrobiosis in the tardigrade Hypsibius dujardini.</title>
        <authorList>
            <person name="Yoshida Y."/>
            <person name="Koutsovoulos G."/>
            <person name="Laetsch D."/>
            <person name="Stevens L."/>
            <person name="Kumar S."/>
            <person name="Horikawa D."/>
            <person name="Ishino K."/>
            <person name="Komine S."/>
            <person name="Tomita M."/>
            <person name="Blaxter M."/>
            <person name="Arakawa K."/>
        </authorList>
    </citation>
    <scope>NUCLEOTIDE SEQUENCE [LARGE SCALE GENOMIC DNA]</scope>
    <source>
        <strain evidence="4">Z151</strain>
    </source>
</reference>